<organism evidence="1">
    <name type="scientific">viral metagenome</name>
    <dbReference type="NCBI Taxonomy" id="1070528"/>
    <lineage>
        <taxon>unclassified sequences</taxon>
        <taxon>metagenomes</taxon>
        <taxon>organismal metagenomes</taxon>
    </lineage>
</organism>
<reference evidence="1" key="1">
    <citation type="journal article" date="2020" name="Nature">
        <title>Giant virus diversity and host interactions through global metagenomics.</title>
        <authorList>
            <person name="Schulz F."/>
            <person name="Roux S."/>
            <person name="Paez-Espino D."/>
            <person name="Jungbluth S."/>
            <person name="Walsh D.A."/>
            <person name="Denef V.J."/>
            <person name="McMahon K.D."/>
            <person name="Konstantinidis K.T."/>
            <person name="Eloe-Fadrosh E.A."/>
            <person name="Kyrpides N.C."/>
            <person name="Woyke T."/>
        </authorList>
    </citation>
    <scope>NUCLEOTIDE SEQUENCE</scope>
    <source>
        <strain evidence="1">GVMAG-M-3300023179-62</strain>
    </source>
</reference>
<sequence>MIEVHLRWISSHNPDFPFRYKVPEETTVGEICQMVKDQNNRWPTNPTFSVVKLRDQGVILDDKNLLTDKNMNGHILYLNFLAG</sequence>
<dbReference type="EMBL" id="MN739858">
    <property type="protein sequence ID" value="QHT74780.1"/>
    <property type="molecule type" value="Genomic_DNA"/>
</dbReference>
<protein>
    <recommendedName>
        <fullName evidence="2">Ubiquitin-like domain-containing protein</fullName>
    </recommendedName>
</protein>
<dbReference type="AlphaFoldDB" id="A0A6C0H323"/>
<proteinExistence type="predicted"/>
<name>A0A6C0H323_9ZZZZ</name>
<accession>A0A6C0H323</accession>
<evidence type="ECO:0000313" key="1">
    <source>
        <dbReference type="EMBL" id="QHT74780.1"/>
    </source>
</evidence>
<evidence type="ECO:0008006" key="2">
    <source>
        <dbReference type="Google" id="ProtNLM"/>
    </source>
</evidence>